<sequence length="313" mass="35074">MDGGSSHAGWIFVDELDGWWITCKLDFRRWMVDHMQAICTRIIANLEDTDLKEERTKRLSDATTLIYNWKSHIVRTVNQDRFRINMLESLETHQAMLVMDLTMKFLPLKYREKQTDWFGQRGVAGCQVSTVQIDLSKQKLVSHKIKKINSYNDVQVSEQGLVLRKAYGIGTGNLISFNEMAELSNNKLIEHRSGCIVHEAFKVPSTPAGNIKTVAKNEGNETVTCPENDTESLHQNGTNDALFFCPEKTHVLTDFPEQSLRWIAILAVVGGCGLSDPRALPAGASSPVGLPMLDRSKGRDQTKCAPNIADPDV</sequence>
<protein>
    <submittedName>
        <fullName evidence="2">Uncharacterized protein</fullName>
    </submittedName>
</protein>
<accession>A0A8B6FA98</accession>
<reference evidence="2" key="1">
    <citation type="submission" date="2018-11" db="EMBL/GenBank/DDBJ databases">
        <authorList>
            <person name="Alioto T."/>
            <person name="Alioto T."/>
        </authorList>
    </citation>
    <scope>NUCLEOTIDE SEQUENCE</scope>
</reference>
<evidence type="ECO:0000313" key="3">
    <source>
        <dbReference type="Proteomes" id="UP000596742"/>
    </source>
</evidence>
<comment type="caution">
    <text evidence="2">The sequence shown here is derived from an EMBL/GenBank/DDBJ whole genome shotgun (WGS) entry which is preliminary data.</text>
</comment>
<gene>
    <name evidence="2" type="ORF">MGAL_10B078066</name>
</gene>
<keyword evidence="3" id="KW-1185">Reference proteome</keyword>
<organism evidence="2 3">
    <name type="scientific">Mytilus galloprovincialis</name>
    <name type="common">Mediterranean mussel</name>
    <dbReference type="NCBI Taxonomy" id="29158"/>
    <lineage>
        <taxon>Eukaryota</taxon>
        <taxon>Metazoa</taxon>
        <taxon>Spiralia</taxon>
        <taxon>Lophotrochozoa</taxon>
        <taxon>Mollusca</taxon>
        <taxon>Bivalvia</taxon>
        <taxon>Autobranchia</taxon>
        <taxon>Pteriomorphia</taxon>
        <taxon>Mytilida</taxon>
        <taxon>Mytiloidea</taxon>
        <taxon>Mytilidae</taxon>
        <taxon>Mytilinae</taxon>
        <taxon>Mytilus</taxon>
    </lineage>
</organism>
<dbReference type="OrthoDB" id="5984134at2759"/>
<proteinExistence type="predicted"/>
<name>A0A8B6FA98_MYTGA</name>
<dbReference type="EMBL" id="UYJE01006572">
    <property type="protein sequence ID" value="VDI47109.1"/>
    <property type="molecule type" value="Genomic_DNA"/>
</dbReference>
<feature type="region of interest" description="Disordered" evidence="1">
    <location>
        <begin position="283"/>
        <end position="313"/>
    </location>
</feature>
<dbReference type="AlphaFoldDB" id="A0A8B6FA98"/>
<evidence type="ECO:0000313" key="2">
    <source>
        <dbReference type="EMBL" id="VDI47109.1"/>
    </source>
</evidence>
<evidence type="ECO:0000256" key="1">
    <source>
        <dbReference type="SAM" id="MobiDB-lite"/>
    </source>
</evidence>
<dbReference type="Proteomes" id="UP000596742">
    <property type="component" value="Unassembled WGS sequence"/>
</dbReference>